<gene>
    <name evidence="1" type="ORF">ESZ50_09820</name>
</gene>
<evidence type="ECO:0000313" key="1">
    <source>
        <dbReference type="EMBL" id="TYC48061.1"/>
    </source>
</evidence>
<keyword evidence="2" id="KW-1185">Reference proteome</keyword>
<sequence length="88" mass="10157">MDKVTALNWMYNLILDKHVRTWERQLLQISKEQIEDGQSLTRTLEELEFALRPLALRSNLTPKVAEFYQAISNQHLFGNGVGGMLPND</sequence>
<evidence type="ECO:0000313" key="2">
    <source>
        <dbReference type="Proteomes" id="UP000371977"/>
    </source>
</evidence>
<dbReference type="InterPro" id="IPR015046">
    <property type="entry name" value="LciA_Immunity-like"/>
</dbReference>
<dbReference type="AlphaFoldDB" id="A0A6C2C225"/>
<dbReference type="GO" id="GO:0030153">
    <property type="term" value="P:bacteriocin immunity"/>
    <property type="evidence" value="ECO:0007669"/>
    <property type="project" value="InterPro"/>
</dbReference>
<organism evidence="1 2">
    <name type="scientific">Weissella muntiaci</name>
    <dbReference type="NCBI Taxonomy" id="2508881"/>
    <lineage>
        <taxon>Bacteria</taxon>
        <taxon>Bacillati</taxon>
        <taxon>Bacillota</taxon>
        <taxon>Bacilli</taxon>
        <taxon>Lactobacillales</taxon>
        <taxon>Lactobacillaceae</taxon>
        <taxon>Weissella</taxon>
    </lineage>
</organism>
<protein>
    <submittedName>
        <fullName evidence="1">Bacteriocin immunity protein</fullName>
    </submittedName>
</protein>
<dbReference type="Pfam" id="PF08951">
    <property type="entry name" value="EntA_Immun"/>
    <property type="match status" value="1"/>
</dbReference>
<accession>A0A6C2C225</accession>
<dbReference type="OrthoDB" id="2243211at2"/>
<dbReference type="Proteomes" id="UP000371977">
    <property type="component" value="Unassembled WGS sequence"/>
</dbReference>
<reference evidence="1 2" key="1">
    <citation type="submission" date="2019-01" db="EMBL/GenBank/DDBJ databases">
        <title>Weissella sp. nov., a novel lactic acid bacterium isolated from animal feces.</title>
        <authorList>
            <person name="Wang L.-T."/>
        </authorList>
    </citation>
    <scope>NUCLEOTIDE SEQUENCE [LARGE SCALE GENOMIC DNA]</scope>
    <source>
        <strain evidence="1 2">8H-2</strain>
    </source>
</reference>
<proteinExistence type="predicted"/>
<dbReference type="EMBL" id="SDGZ01000024">
    <property type="protein sequence ID" value="TYC48061.1"/>
    <property type="molecule type" value="Genomic_DNA"/>
</dbReference>
<name>A0A6C2C225_9LACO</name>
<comment type="caution">
    <text evidence="1">The sequence shown here is derived from an EMBL/GenBank/DDBJ whole genome shotgun (WGS) entry which is preliminary data.</text>
</comment>
<dbReference type="CDD" id="cd21059">
    <property type="entry name" value="LciA-like"/>
    <property type="match status" value="1"/>
</dbReference>